<accession>A0ABV4U1E3</accession>
<protein>
    <submittedName>
        <fullName evidence="9">Tyrosine-type recombinase/integrase</fullName>
    </submittedName>
</protein>
<gene>
    <name evidence="9" type="ORF">ACERK3_03835</name>
</gene>
<keyword evidence="10" id="KW-1185">Reference proteome</keyword>
<dbReference type="PROSITE" id="PS51898">
    <property type="entry name" value="TYR_RECOMBINASE"/>
    <property type="match status" value="1"/>
</dbReference>
<dbReference type="InterPro" id="IPR004107">
    <property type="entry name" value="Integrase_SAM-like_N"/>
</dbReference>
<dbReference type="Gene3D" id="1.10.443.10">
    <property type="entry name" value="Intergrase catalytic core"/>
    <property type="match status" value="1"/>
</dbReference>
<dbReference type="InterPro" id="IPR011010">
    <property type="entry name" value="DNA_brk_join_enz"/>
</dbReference>
<evidence type="ECO:0000256" key="4">
    <source>
        <dbReference type="ARBA" id="ARBA00023172"/>
    </source>
</evidence>
<dbReference type="InterPro" id="IPR002104">
    <property type="entry name" value="Integrase_catalytic"/>
</dbReference>
<evidence type="ECO:0000313" key="9">
    <source>
        <dbReference type="EMBL" id="MFA9477421.1"/>
    </source>
</evidence>
<evidence type="ECO:0000256" key="1">
    <source>
        <dbReference type="ARBA" id="ARBA00008857"/>
    </source>
</evidence>
<dbReference type="RefSeq" id="WP_425344346.1">
    <property type="nucleotide sequence ID" value="NZ_JBGUBD010000002.1"/>
</dbReference>
<keyword evidence="4" id="KW-0233">DNA recombination</keyword>
<dbReference type="Proteomes" id="UP001575105">
    <property type="component" value="Unassembled WGS sequence"/>
</dbReference>
<keyword evidence="3 5" id="KW-0238">DNA-binding</keyword>
<feature type="region of interest" description="Disordered" evidence="6">
    <location>
        <begin position="137"/>
        <end position="160"/>
    </location>
</feature>
<evidence type="ECO:0000256" key="6">
    <source>
        <dbReference type="SAM" id="MobiDB-lite"/>
    </source>
</evidence>
<dbReference type="SUPFAM" id="SSF56349">
    <property type="entry name" value="DNA breaking-rejoining enzymes"/>
    <property type="match status" value="1"/>
</dbReference>
<feature type="domain" description="Tyr recombinase" evidence="7">
    <location>
        <begin position="197"/>
        <end position="382"/>
    </location>
</feature>
<comment type="similarity">
    <text evidence="1">Belongs to the 'phage' integrase family.</text>
</comment>
<organism evidence="9 10">
    <name type="scientific">Natronomicrosphaera hydrolytica</name>
    <dbReference type="NCBI Taxonomy" id="3242702"/>
    <lineage>
        <taxon>Bacteria</taxon>
        <taxon>Pseudomonadati</taxon>
        <taxon>Planctomycetota</taxon>
        <taxon>Phycisphaerae</taxon>
        <taxon>Phycisphaerales</taxon>
        <taxon>Phycisphaeraceae</taxon>
        <taxon>Natronomicrosphaera</taxon>
    </lineage>
</organism>
<comment type="caution">
    <text evidence="9">The sequence shown here is derived from an EMBL/GenBank/DDBJ whole genome shotgun (WGS) entry which is preliminary data.</text>
</comment>
<feature type="domain" description="Core-binding (CB)" evidence="8">
    <location>
        <begin position="74"/>
        <end position="176"/>
    </location>
</feature>
<sequence>MARQQPERVREQVGSVYLIKTPASPKWYLEWCHEGDQYRQTTRTRSKKQALKLAKEKDAKLVLGQLEEPRRRGVTIEQAISKYVASLRSQDITEKTLDLYQRDLMQFQHFAAGQGVKRLDRADADLLEAFVQQLRDAGAPRTAQPKKRRGKRSGPNRPRTIRGKLKTVRQMIRWAVKRSLIKKDPASGYRLPRPVNTLAPHFTSKEIAHILEASEEPYRTIYEFLVLTGLRSSELQWLTKEDLAPEVAYVRIREKTCPFTGQVWKPKHGRERTVPLPARASAIARTAATASPGPWLFCRATPADGEPGRYDCQQLLRPLKAVLKNLKIKHGSVHTFRHSYITHLVNAGASIFEVKELVGHDKITTLEAYYHHQADRLSETIRRVDFAGLVGTSSNGDDSPAGGSSSSKR</sequence>
<dbReference type="EMBL" id="JBGUBD010000002">
    <property type="protein sequence ID" value="MFA9477421.1"/>
    <property type="molecule type" value="Genomic_DNA"/>
</dbReference>
<dbReference type="InterPro" id="IPR010998">
    <property type="entry name" value="Integrase_recombinase_N"/>
</dbReference>
<evidence type="ECO:0000259" key="7">
    <source>
        <dbReference type="PROSITE" id="PS51898"/>
    </source>
</evidence>
<keyword evidence="2" id="KW-0229">DNA integration</keyword>
<evidence type="ECO:0000259" key="8">
    <source>
        <dbReference type="PROSITE" id="PS51900"/>
    </source>
</evidence>
<evidence type="ECO:0000313" key="10">
    <source>
        <dbReference type="Proteomes" id="UP001575105"/>
    </source>
</evidence>
<feature type="compositionally biased region" description="Basic residues" evidence="6">
    <location>
        <begin position="144"/>
        <end position="160"/>
    </location>
</feature>
<reference evidence="9 10" key="1">
    <citation type="submission" date="2024-08" db="EMBL/GenBank/DDBJ databases">
        <title>Whole-genome sequencing of halo(alkali)philic microorganisms from hypersaline lakes.</title>
        <authorList>
            <person name="Sorokin D.Y."/>
            <person name="Merkel A.Y."/>
            <person name="Messina E."/>
            <person name="Yakimov M."/>
        </authorList>
    </citation>
    <scope>NUCLEOTIDE SEQUENCE [LARGE SCALE GENOMIC DNA]</scope>
    <source>
        <strain evidence="9 10">AB-hyl4</strain>
    </source>
</reference>
<dbReference type="Pfam" id="PF02899">
    <property type="entry name" value="Phage_int_SAM_1"/>
    <property type="match status" value="1"/>
</dbReference>
<dbReference type="Pfam" id="PF00589">
    <property type="entry name" value="Phage_integrase"/>
    <property type="match status" value="1"/>
</dbReference>
<dbReference type="PANTHER" id="PTHR30349">
    <property type="entry name" value="PHAGE INTEGRASE-RELATED"/>
    <property type="match status" value="1"/>
</dbReference>
<proteinExistence type="inferred from homology"/>
<dbReference type="InterPro" id="IPR013762">
    <property type="entry name" value="Integrase-like_cat_sf"/>
</dbReference>
<dbReference type="InterPro" id="IPR050090">
    <property type="entry name" value="Tyrosine_recombinase_XerCD"/>
</dbReference>
<evidence type="ECO:0000256" key="5">
    <source>
        <dbReference type="PROSITE-ProRule" id="PRU01248"/>
    </source>
</evidence>
<evidence type="ECO:0000256" key="2">
    <source>
        <dbReference type="ARBA" id="ARBA00022908"/>
    </source>
</evidence>
<dbReference type="PANTHER" id="PTHR30349:SF41">
    <property type="entry name" value="INTEGRASE_RECOMBINASE PROTEIN MJ0367-RELATED"/>
    <property type="match status" value="1"/>
</dbReference>
<name>A0ABV4U1E3_9BACT</name>
<dbReference type="PROSITE" id="PS51900">
    <property type="entry name" value="CB"/>
    <property type="match status" value="1"/>
</dbReference>
<dbReference type="Gene3D" id="1.10.150.130">
    <property type="match status" value="1"/>
</dbReference>
<dbReference type="InterPro" id="IPR044068">
    <property type="entry name" value="CB"/>
</dbReference>
<evidence type="ECO:0000256" key="3">
    <source>
        <dbReference type="ARBA" id="ARBA00023125"/>
    </source>
</evidence>